<reference evidence="1 2" key="1">
    <citation type="submission" date="2023-12" db="EMBL/GenBank/DDBJ databases">
        <title>Blastococcus brunescens sp. nov., an actonobacterium isolated from sandstone collected in sahara desert.</title>
        <authorList>
            <person name="Gtari M."/>
            <person name="Ghodhbane F."/>
        </authorList>
    </citation>
    <scope>NUCLEOTIDE SEQUENCE [LARGE SCALE GENOMIC DNA]</scope>
    <source>
        <strain evidence="1 2">BMG 8361</strain>
    </source>
</reference>
<sequence length="201" mass="21949">MIAAPERSGGSSRELIVNELVRAREDYLKSASPYYDQALAEVASRADRDGSLGKLDLGGLLLWKRLGDYRKWALPLNRMSDEEVRQITGEALEAARDDESGTPEAAARGRDKLRLLPGCVQGTGAWPSTILLAAAPQRMAVYDSRAHIGLKKLGYQVGDRISYGPYMAAIEALRDMLADSGRIWLARDVDLALYQLGGPST</sequence>
<keyword evidence="2" id="KW-1185">Reference proteome</keyword>
<evidence type="ECO:0000313" key="1">
    <source>
        <dbReference type="EMBL" id="WRL65514.1"/>
    </source>
</evidence>
<protein>
    <submittedName>
        <fullName evidence="1">Uncharacterized protein</fullName>
    </submittedName>
</protein>
<organism evidence="1 2">
    <name type="scientific">Blastococcus brunescens</name>
    <dbReference type="NCBI Taxonomy" id="1564165"/>
    <lineage>
        <taxon>Bacteria</taxon>
        <taxon>Bacillati</taxon>
        <taxon>Actinomycetota</taxon>
        <taxon>Actinomycetes</taxon>
        <taxon>Geodermatophilales</taxon>
        <taxon>Geodermatophilaceae</taxon>
        <taxon>Blastococcus</taxon>
    </lineage>
</organism>
<dbReference type="Proteomes" id="UP001324287">
    <property type="component" value="Chromosome"/>
</dbReference>
<proteinExistence type="predicted"/>
<accession>A0ABZ1B3Y5</accession>
<gene>
    <name evidence="1" type="ORF">U6N30_07920</name>
</gene>
<dbReference type="RefSeq" id="WP_324276835.1">
    <property type="nucleotide sequence ID" value="NZ_CP141261.1"/>
</dbReference>
<dbReference type="EMBL" id="CP141261">
    <property type="protein sequence ID" value="WRL65514.1"/>
    <property type="molecule type" value="Genomic_DNA"/>
</dbReference>
<evidence type="ECO:0000313" key="2">
    <source>
        <dbReference type="Proteomes" id="UP001324287"/>
    </source>
</evidence>
<name>A0ABZ1B3Y5_9ACTN</name>